<feature type="binding site" evidence="3">
    <location>
        <begin position="123"/>
        <end position="125"/>
    </location>
    <ligand>
        <name>dCTP</name>
        <dbReference type="ChEBI" id="CHEBI:61481"/>
    </ligand>
</feature>
<accession>A0A9X2A6P4</accession>
<dbReference type="EC" id="3.5.4.30" evidence="3"/>
<comment type="catalytic activity">
    <reaction evidence="3">
        <text>dCTP + 2 H2O = dUMP + NH4(+) + diphosphate</text>
        <dbReference type="Rhea" id="RHEA:19205"/>
        <dbReference type="ChEBI" id="CHEBI:15377"/>
        <dbReference type="ChEBI" id="CHEBI:28938"/>
        <dbReference type="ChEBI" id="CHEBI:33019"/>
        <dbReference type="ChEBI" id="CHEBI:61481"/>
        <dbReference type="ChEBI" id="CHEBI:246422"/>
        <dbReference type="EC" id="3.5.4.30"/>
    </reaction>
</comment>
<sequence length="177" mass="19883">MILSGKSILSKINNRELEITPLSNEQIQPASVDLRLGNHFVTIDEYKESLITLDKSVAYREIIPNNKKIILPPQTFLLATTVETISLPNNVTAFVEGRSSIGRLGLFIQNAGWVDPGFSGQITLELFNSNRLPIELTLGRRICQLVFAEVNEEADPYKGKYLYQRGATQSEIYKDIL</sequence>
<dbReference type="Proteomes" id="UP001139150">
    <property type="component" value="Unassembled WGS sequence"/>
</dbReference>
<comment type="subunit">
    <text evidence="3">Homotrimer.</text>
</comment>
<dbReference type="InterPro" id="IPR011962">
    <property type="entry name" value="dCTP_deaminase"/>
</dbReference>
<feature type="binding site" evidence="3">
    <location>
        <position position="160"/>
    </location>
    <ligand>
        <name>dCTP</name>
        <dbReference type="ChEBI" id="CHEBI:61481"/>
    </ligand>
</feature>
<feature type="binding site" evidence="3">
    <location>
        <position position="164"/>
    </location>
    <ligand>
        <name>dCTP</name>
        <dbReference type="ChEBI" id="CHEBI:61481"/>
    </ligand>
</feature>
<protein>
    <recommendedName>
        <fullName evidence="3">dCTP deaminase, dUMP-forming</fullName>
        <ecNumber evidence="3">3.5.4.30</ecNumber>
    </recommendedName>
    <alternativeName>
        <fullName evidence="3">Bifunctional dCTP deaminase:dUTPase</fullName>
    </alternativeName>
    <alternativeName>
        <fullName evidence="3">DCD-DUT</fullName>
    </alternativeName>
</protein>
<dbReference type="RefSeq" id="WP_250095590.1">
    <property type="nucleotide sequence ID" value="NZ_JAKRYL010000004.1"/>
</dbReference>
<dbReference type="EMBL" id="JAKRYL010000004">
    <property type="protein sequence ID" value="MCL7746581.1"/>
    <property type="molecule type" value="Genomic_DNA"/>
</dbReference>
<feature type="binding site" evidence="3">
    <location>
        <position position="157"/>
    </location>
    <ligand>
        <name>dCTP</name>
        <dbReference type="ChEBI" id="CHEBI:61481"/>
    </ligand>
</feature>
<dbReference type="GO" id="GO:0006226">
    <property type="term" value="P:dUMP biosynthetic process"/>
    <property type="evidence" value="ECO:0007669"/>
    <property type="project" value="UniProtKB-UniRule"/>
</dbReference>
<dbReference type="CDD" id="cd07557">
    <property type="entry name" value="trimeric_dUTPase"/>
    <property type="match status" value="1"/>
</dbReference>
<feature type="binding site" evidence="3">
    <location>
        <position position="115"/>
    </location>
    <ligand>
        <name>dCTP</name>
        <dbReference type="ChEBI" id="CHEBI:61481"/>
    </ligand>
</feature>
<name>A0A9X2A6P4_9BACI</name>
<keyword evidence="2 3" id="KW-0546">Nucleotide metabolism</keyword>
<feature type="active site" description="Proton donor/acceptor" evidence="3">
    <location>
        <position position="125"/>
    </location>
</feature>
<dbReference type="PANTHER" id="PTHR42680">
    <property type="entry name" value="DCTP DEAMINASE"/>
    <property type="match status" value="1"/>
</dbReference>
<dbReference type="GO" id="GO:0033973">
    <property type="term" value="F:dCTP deaminase (dUMP-forming) activity"/>
    <property type="evidence" value="ECO:0007669"/>
    <property type="project" value="UniProtKB-UniRule"/>
</dbReference>
<dbReference type="SUPFAM" id="SSF51283">
    <property type="entry name" value="dUTPase-like"/>
    <property type="match status" value="1"/>
</dbReference>
<dbReference type="Gene3D" id="2.70.40.10">
    <property type="match status" value="1"/>
</dbReference>
<evidence type="ECO:0000313" key="4">
    <source>
        <dbReference type="EMBL" id="MCL7746581.1"/>
    </source>
</evidence>
<dbReference type="HAMAP" id="MF_00146">
    <property type="entry name" value="dCTP_deaminase"/>
    <property type="match status" value="1"/>
</dbReference>
<dbReference type="GO" id="GO:0008829">
    <property type="term" value="F:dCTP deaminase activity"/>
    <property type="evidence" value="ECO:0007669"/>
    <property type="project" value="InterPro"/>
</dbReference>
<dbReference type="GO" id="GO:0006229">
    <property type="term" value="P:dUTP biosynthetic process"/>
    <property type="evidence" value="ECO:0007669"/>
    <property type="project" value="InterPro"/>
</dbReference>
<dbReference type="Pfam" id="PF22769">
    <property type="entry name" value="DCD"/>
    <property type="match status" value="1"/>
</dbReference>
<feature type="site" description="Important for bifunctional activity" evidence="3">
    <location>
        <begin position="112"/>
        <end position="113"/>
    </location>
</feature>
<dbReference type="InterPro" id="IPR036157">
    <property type="entry name" value="dUTPase-like_sf"/>
</dbReference>
<comment type="caution">
    <text evidence="4">The sequence shown here is derived from an EMBL/GenBank/DDBJ whole genome shotgun (WGS) entry which is preliminary data.</text>
</comment>
<dbReference type="InterPro" id="IPR033704">
    <property type="entry name" value="dUTPase_trimeric"/>
</dbReference>
<keyword evidence="1 3" id="KW-0378">Hydrolase</keyword>
<evidence type="ECO:0000256" key="1">
    <source>
        <dbReference type="ARBA" id="ARBA00022801"/>
    </source>
</evidence>
<comment type="function">
    <text evidence="3">Bifunctional enzyme that catalyzes both the deamination of dCTP to dUTP and the hydrolysis of dUTP to dUMP without releasing the toxic dUTP intermediate.</text>
</comment>
<keyword evidence="3" id="KW-0547">Nucleotide-binding</keyword>
<dbReference type="PANTHER" id="PTHR42680:SF3">
    <property type="entry name" value="DCTP DEAMINASE"/>
    <property type="match status" value="1"/>
</dbReference>
<organism evidence="4 5">
    <name type="scientific">Halalkalibacter alkaliphilus</name>
    <dbReference type="NCBI Taxonomy" id="2917993"/>
    <lineage>
        <taxon>Bacteria</taxon>
        <taxon>Bacillati</taxon>
        <taxon>Bacillota</taxon>
        <taxon>Bacilli</taxon>
        <taxon>Bacillales</taxon>
        <taxon>Bacillaceae</taxon>
        <taxon>Halalkalibacter</taxon>
    </lineage>
</organism>
<keyword evidence="5" id="KW-1185">Reference proteome</keyword>
<gene>
    <name evidence="3 4" type="primary">dcd</name>
    <name evidence="4" type="ORF">MF646_05525</name>
</gene>
<comment type="pathway">
    <text evidence="3">Pyrimidine metabolism; dUMP biosynthesis; dUMP from dCTP: step 1/1.</text>
</comment>
<proteinExistence type="inferred from homology"/>
<dbReference type="AlphaFoldDB" id="A0A9X2A6P4"/>
<feature type="binding site" evidence="3">
    <location>
        <begin position="98"/>
        <end position="103"/>
    </location>
    <ligand>
        <name>dCTP</name>
        <dbReference type="ChEBI" id="CHEBI:61481"/>
    </ligand>
</feature>
<evidence type="ECO:0000256" key="2">
    <source>
        <dbReference type="ARBA" id="ARBA00023080"/>
    </source>
</evidence>
<dbReference type="NCBIfam" id="TIGR02274">
    <property type="entry name" value="dCTP_deam"/>
    <property type="match status" value="1"/>
</dbReference>
<reference evidence="4" key="1">
    <citation type="submission" date="2022-02" db="EMBL/GenBank/DDBJ databases">
        <title>Halalkalibacter sp. nov. isolated from Lonar Lake, India.</title>
        <authorList>
            <person name="Joshi A."/>
            <person name="Thite S."/>
            <person name="Lodha T."/>
        </authorList>
    </citation>
    <scope>NUCLEOTIDE SEQUENCE</scope>
    <source>
        <strain evidence="4">MEB205</strain>
    </source>
</reference>
<evidence type="ECO:0000256" key="3">
    <source>
        <dbReference type="HAMAP-Rule" id="MF_00146"/>
    </source>
</evidence>
<comment type="similarity">
    <text evidence="3">Belongs to the dCTP deaminase family.</text>
</comment>
<evidence type="ECO:0000313" key="5">
    <source>
        <dbReference type="Proteomes" id="UP001139150"/>
    </source>
</evidence>
<dbReference type="GO" id="GO:0000166">
    <property type="term" value="F:nucleotide binding"/>
    <property type="evidence" value="ECO:0007669"/>
    <property type="project" value="UniProtKB-KW"/>
</dbReference>
<feature type="binding site" evidence="3">
    <location>
        <position position="144"/>
    </location>
    <ligand>
        <name>dCTP</name>
        <dbReference type="ChEBI" id="CHEBI:61481"/>
    </ligand>
</feature>